<sequence length="153" mass="15866">MQHLQGAGEPPHGAPRPTMYAFSLPPVTMPAPASSEVLLPTQPQPAGTTAAHEEFPAAAGSGSATALDSNEDDMMIVDVVAGGVGGSGSGSSGNRWPREETLVLIRIRSEMDAAFRNATLKAPVWEELSRYGSGTRAVIFLAVSAALPAKCCY</sequence>
<dbReference type="GO" id="GO:0003677">
    <property type="term" value="F:DNA binding"/>
    <property type="evidence" value="ECO:0007669"/>
    <property type="project" value="UniProtKB-KW"/>
</dbReference>
<evidence type="ECO:0000256" key="3">
    <source>
        <dbReference type="ARBA" id="ARBA00023125"/>
    </source>
</evidence>
<keyword evidence="4" id="KW-0804">Transcription</keyword>
<dbReference type="PANTHER" id="PTHR21654:SF84">
    <property type="entry name" value="SI:DKEY-66I24.7"/>
    <property type="match status" value="1"/>
</dbReference>
<dbReference type="Gene3D" id="1.10.10.60">
    <property type="entry name" value="Homeodomain-like"/>
    <property type="match status" value="1"/>
</dbReference>
<dbReference type="PANTHER" id="PTHR21654">
    <property type="entry name" value="FI21293P1"/>
    <property type="match status" value="1"/>
</dbReference>
<comment type="caution">
    <text evidence="8">The sequence shown here is derived from an EMBL/GenBank/DDBJ whole genome shotgun (WGS) entry which is preliminary data.</text>
</comment>
<dbReference type="OrthoDB" id="691673at2759"/>
<keyword evidence="3" id="KW-0238">DNA-binding</keyword>
<dbReference type="EMBL" id="SPHZ02000001">
    <property type="protein sequence ID" value="KAF0935911.1"/>
    <property type="molecule type" value="Genomic_DNA"/>
</dbReference>
<feature type="region of interest" description="Disordered" evidence="6">
    <location>
        <begin position="1"/>
        <end position="21"/>
    </location>
</feature>
<name>A0A6G1FGC4_9ORYZ</name>
<reference evidence="8 9" key="1">
    <citation type="submission" date="2019-11" db="EMBL/GenBank/DDBJ databases">
        <title>Whole genome sequence of Oryza granulata.</title>
        <authorList>
            <person name="Li W."/>
        </authorList>
    </citation>
    <scope>NUCLEOTIDE SEQUENCE [LARGE SCALE GENOMIC DNA]</scope>
    <source>
        <strain evidence="9">cv. Menghai</strain>
        <tissue evidence="8">Leaf</tissue>
    </source>
</reference>
<dbReference type="Pfam" id="PF13837">
    <property type="entry name" value="Myb_DNA-bind_4"/>
    <property type="match status" value="1"/>
</dbReference>
<evidence type="ECO:0000256" key="2">
    <source>
        <dbReference type="ARBA" id="ARBA00023015"/>
    </source>
</evidence>
<evidence type="ECO:0000256" key="1">
    <source>
        <dbReference type="ARBA" id="ARBA00004123"/>
    </source>
</evidence>
<keyword evidence="9" id="KW-1185">Reference proteome</keyword>
<evidence type="ECO:0000256" key="4">
    <source>
        <dbReference type="ARBA" id="ARBA00023163"/>
    </source>
</evidence>
<dbReference type="AlphaFoldDB" id="A0A6G1FGC4"/>
<dbReference type="GO" id="GO:0006355">
    <property type="term" value="P:regulation of DNA-templated transcription"/>
    <property type="evidence" value="ECO:0007669"/>
    <property type="project" value="UniProtKB-ARBA"/>
</dbReference>
<feature type="domain" description="Myb/SANT-like DNA-binding" evidence="7">
    <location>
        <begin position="94"/>
        <end position="131"/>
    </location>
</feature>
<dbReference type="GO" id="GO:0005634">
    <property type="term" value="C:nucleus"/>
    <property type="evidence" value="ECO:0007669"/>
    <property type="project" value="UniProtKB-SubCell"/>
</dbReference>
<dbReference type="InterPro" id="IPR044822">
    <property type="entry name" value="Myb_DNA-bind_4"/>
</dbReference>
<gene>
    <name evidence="8" type="ORF">E2562_036662</name>
</gene>
<accession>A0A6G1FGC4</accession>
<proteinExistence type="predicted"/>
<evidence type="ECO:0000259" key="7">
    <source>
        <dbReference type="Pfam" id="PF13837"/>
    </source>
</evidence>
<feature type="region of interest" description="Disordered" evidence="6">
    <location>
        <begin position="39"/>
        <end position="64"/>
    </location>
</feature>
<keyword evidence="5" id="KW-0539">Nucleus</keyword>
<evidence type="ECO:0000256" key="5">
    <source>
        <dbReference type="ARBA" id="ARBA00023242"/>
    </source>
</evidence>
<comment type="subcellular location">
    <subcellularLocation>
        <location evidence="1">Nucleus</location>
    </subcellularLocation>
</comment>
<dbReference type="Proteomes" id="UP000479710">
    <property type="component" value="Unassembled WGS sequence"/>
</dbReference>
<evidence type="ECO:0000313" key="9">
    <source>
        <dbReference type="Proteomes" id="UP000479710"/>
    </source>
</evidence>
<organism evidence="8 9">
    <name type="scientific">Oryza meyeriana var. granulata</name>
    <dbReference type="NCBI Taxonomy" id="110450"/>
    <lineage>
        <taxon>Eukaryota</taxon>
        <taxon>Viridiplantae</taxon>
        <taxon>Streptophyta</taxon>
        <taxon>Embryophyta</taxon>
        <taxon>Tracheophyta</taxon>
        <taxon>Spermatophyta</taxon>
        <taxon>Magnoliopsida</taxon>
        <taxon>Liliopsida</taxon>
        <taxon>Poales</taxon>
        <taxon>Poaceae</taxon>
        <taxon>BOP clade</taxon>
        <taxon>Oryzoideae</taxon>
        <taxon>Oryzeae</taxon>
        <taxon>Oryzinae</taxon>
        <taxon>Oryza</taxon>
        <taxon>Oryza meyeriana</taxon>
    </lineage>
</organism>
<evidence type="ECO:0000256" key="6">
    <source>
        <dbReference type="SAM" id="MobiDB-lite"/>
    </source>
</evidence>
<evidence type="ECO:0000313" key="8">
    <source>
        <dbReference type="EMBL" id="KAF0935911.1"/>
    </source>
</evidence>
<protein>
    <recommendedName>
        <fullName evidence="7">Myb/SANT-like DNA-binding domain-containing protein</fullName>
    </recommendedName>
</protein>
<keyword evidence="2" id="KW-0805">Transcription regulation</keyword>